<dbReference type="RefSeq" id="WP_321562233.1">
    <property type="nucleotide sequence ID" value="NZ_CP139558.1"/>
</dbReference>
<keyword evidence="2" id="KW-1185">Reference proteome</keyword>
<sequence length="148" mass="16345">MKRNLLYLLPLFLLFILGEACSPKSDPVPVQEPFGTFSGKFRLLVRNPTKGGYDTVKKDSALILNLASTGRFAVTGDTATIHAGSKGVYRYDGVYMGFLDSTYKAVPQTKFHLAGTYAYLYNGTVLAIQRVNAAQDSILDYRFNKTSN</sequence>
<reference evidence="1 2" key="1">
    <citation type="submission" date="2023-11" db="EMBL/GenBank/DDBJ databases">
        <title>Analysis of the Genomes of Mucilaginibacter gossypii cycad 4 and M. sabulilitoris SNA2: microbes with the potential for plant growth promotion.</title>
        <authorList>
            <person name="Hirsch A.M."/>
            <person name="Humm E."/>
            <person name="Rubbi M."/>
            <person name="Del Vecchio G."/>
            <person name="Ha S.M."/>
            <person name="Pellegrini M."/>
            <person name="Gunsalus R.P."/>
        </authorList>
    </citation>
    <scope>NUCLEOTIDE SEQUENCE [LARGE SCALE GENOMIC DNA]</scope>
    <source>
        <strain evidence="1 2">SNA2</strain>
    </source>
</reference>
<protein>
    <recommendedName>
        <fullName evidence="3">Lipocalin-like domain-containing protein</fullName>
    </recommendedName>
</protein>
<gene>
    <name evidence="1" type="ORF">SNE25_27545</name>
</gene>
<name>A0ABZ0TLP7_9SPHI</name>
<evidence type="ECO:0008006" key="3">
    <source>
        <dbReference type="Google" id="ProtNLM"/>
    </source>
</evidence>
<evidence type="ECO:0000313" key="2">
    <source>
        <dbReference type="Proteomes" id="UP001324380"/>
    </source>
</evidence>
<organism evidence="1 2">
    <name type="scientific">Mucilaginibacter sabulilitoris</name>
    <dbReference type="NCBI Taxonomy" id="1173583"/>
    <lineage>
        <taxon>Bacteria</taxon>
        <taxon>Pseudomonadati</taxon>
        <taxon>Bacteroidota</taxon>
        <taxon>Sphingobacteriia</taxon>
        <taxon>Sphingobacteriales</taxon>
        <taxon>Sphingobacteriaceae</taxon>
        <taxon>Mucilaginibacter</taxon>
    </lineage>
</organism>
<accession>A0ABZ0TLP7</accession>
<dbReference type="Proteomes" id="UP001324380">
    <property type="component" value="Chromosome"/>
</dbReference>
<evidence type="ECO:0000313" key="1">
    <source>
        <dbReference type="EMBL" id="WPU93078.1"/>
    </source>
</evidence>
<dbReference type="EMBL" id="CP139558">
    <property type="protein sequence ID" value="WPU93078.1"/>
    <property type="molecule type" value="Genomic_DNA"/>
</dbReference>
<proteinExistence type="predicted"/>